<dbReference type="SUPFAM" id="SSF52540">
    <property type="entry name" value="P-loop containing nucleoside triphosphate hydrolases"/>
    <property type="match status" value="1"/>
</dbReference>
<dbReference type="InterPro" id="IPR051543">
    <property type="entry name" value="Serine_Peptidase_S9A"/>
</dbReference>
<evidence type="ECO:0000256" key="2">
    <source>
        <dbReference type="ARBA" id="ARBA00022670"/>
    </source>
</evidence>
<evidence type="ECO:0000259" key="14">
    <source>
        <dbReference type="Pfam" id="PF02897"/>
    </source>
</evidence>
<accession>A0A178UJP3</accession>
<dbReference type="PRINTS" id="PR00862">
    <property type="entry name" value="PROLIGOPTASE"/>
</dbReference>
<dbReference type="EMBL" id="LUHQ01000005">
    <property type="protein sequence ID" value="OAO93959.1"/>
    <property type="molecule type" value="Genomic_DNA"/>
</dbReference>
<dbReference type="GO" id="GO:0006508">
    <property type="term" value="P:proteolysis"/>
    <property type="evidence" value="ECO:0007669"/>
    <property type="project" value="UniProtKB-KW"/>
</dbReference>
<dbReference type="GO" id="GO:0008312">
    <property type="term" value="F:7S RNA binding"/>
    <property type="evidence" value="ECO:0007669"/>
    <property type="project" value="InterPro"/>
</dbReference>
<organism evidence="16 17">
    <name type="scientific">Arabidopsis thaliana</name>
    <name type="common">Mouse-ear cress</name>
    <dbReference type="NCBI Taxonomy" id="3702"/>
    <lineage>
        <taxon>Eukaryota</taxon>
        <taxon>Viridiplantae</taxon>
        <taxon>Streptophyta</taxon>
        <taxon>Embryophyta</taxon>
        <taxon>Tracheophyta</taxon>
        <taxon>Spermatophyta</taxon>
        <taxon>Magnoliopsida</taxon>
        <taxon>eudicotyledons</taxon>
        <taxon>Gunneridae</taxon>
        <taxon>Pentapetalae</taxon>
        <taxon>rosids</taxon>
        <taxon>malvids</taxon>
        <taxon>Brassicales</taxon>
        <taxon>Brassicaceae</taxon>
        <taxon>Camelineae</taxon>
        <taxon>Arabidopsis</taxon>
    </lineage>
</organism>
<dbReference type="Pfam" id="PF00448">
    <property type="entry name" value="SRP54"/>
    <property type="match status" value="1"/>
</dbReference>
<evidence type="ECO:0000256" key="8">
    <source>
        <dbReference type="ARBA" id="ARBA00042165"/>
    </source>
</evidence>
<feature type="region of interest" description="Disordered" evidence="11">
    <location>
        <begin position="280"/>
        <end position="308"/>
    </location>
</feature>
<dbReference type="InterPro" id="IPR029058">
    <property type="entry name" value="AB_hydrolase_fold"/>
</dbReference>
<dbReference type="ExpressionAtlas" id="A0A178UJP3">
    <property type="expression patterns" value="baseline and differential"/>
</dbReference>
<name>A0A178UJP3_ARATH</name>
<dbReference type="InterPro" id="IPR027417">
    <property type="entry name" value="P-loop_NTPase"/>
</dbReference>
<dbReference type="SUPFAM" id="SSF53474">
    <property type="entry name" value="alpha/beta-Hydrolases"/>
    <property type="match status" value="1"/>
</dbReference>
<dbReference type="InterPro" id="IPR023302">
    <property type="entry name" value="Pept_S9A_N"/>
</dbReference>
<sequence>MALEEVRGRIGRSFEEMNKTSNMDCTKLKSCLNEITCALLDADIPRLAVDEIETKSLEIINLPKAPKKKGALIYKELSSKLDPGKSALIRGKLEPSIVTFIGLRGVDKTKTCAKYARYHRKKGFRPALVCADTFKFDAFVRLNKAAKDELLSRLGPCTSSKLDHEKIRLHTTIMESMTDEELDNPKVTQMSEERMMEIAEASKVDVKQVVQMMKAFKTKVKRDTEMELKERIRNDYHIPYRLRFSNKPCKPPNNQPEAMLSNLSRTFSRHNFRFRRQQCRCYKPPKSPPPPPPPPALPKPPKKPQSFTFHDATWEDPYSWMSKLEDKVAMRHMDIYMEQEEKYTEAVLADTDRIQTKLQSEMASRLSFELSTPPLRWGPWLYYRRVEEGKQYSVLCRRLASLHEEFISHKSPAAGFDYTSGKRIEQKLLDYNQEAERFGGYAYEEMSEISPDHKFLAYTMYDKDNDYFKLCVRNLNSGALCSKPHADRVSNIAWAKNGQALLYVVTDQKKRPCRIYCSTIGSTDEDVLLHEEFEGNVHVNIRHTKDFHFVTVNTFSTTFSKVFLINAADPFSGLALVWEHNAPAHCIIEHHQGFLYLFTNASNDGGTVDHHYLLRSPVHFSSCQRIWETVFINDPELIIEDVDFCKKHLSLIVKEMQSFKICVVDLPLKTERVPVHLRDIKPRYLPLPKHVSQIFPGTNYDFNSPTMRFTISSLVMPDAVVDYDLLNGKWNIVQQQNMLHERTRVLYGTANSTESPNIPSGTRTVSFDTEDTTAENDNLWNDLTEFYACDYHEVSSHDGAMVPLSIVYSRAQKEENQKPGLLHVHGAYGEMLDKRWRSELKSLLDRGWVLAYADVRGGGGKGKKWHQDGRGAKKLNSIKDYIQCAKYLVENNIVEENKLAGWGYSAGGLVVASAINHCPDLFQAAVLKVPFLDPTHTLIYPILPLTAEDYEEFGYPGDINDFHAIREYSPYDNIPKDVLYPAVLVTSSFNTRFGVWEAAKWVARVRDNTFNDPERPVLLNLTTDIVEENRFLQTKESALEIAFLIKMMES</sequence>
<dbReference type="PANTHER" id="PTHR11757:SF19">
    <property type="entry name" value="PROLYL ENDOPEPTIDASE-LIKE"/>
    <property type="match status" value="1"/>
</dbReference>
<evidence type="ECO:0000259" key="12">
    <source>
        <dbReference type="Pfam" id="PF00326"/>
    </source>
</evidence>
<dbReference type="SUPFAM" id="SSF50993">
    <property type="entry name" value="Peptidase/esterase 'gauge' domain"/>
    <property type="match status" value="1"/>
</dbReference>
<protein>
    <recommendedName>
        <fullName evidence="7">Prolyl endopeptidase-like</fullName>
    </recommendedName>
    <alternativeName>
        <fullName evidence="8">Prolylendopeptidase-like</fullName>
    </alternativeName>
</protein>
<evidence type="ECO:0000313" key="17">
    <source>
        <dbReference type="Proteomes" id="UP000078284"/>
    </source>
</evidence>
<keyword evidence="4" id="KW-0378">Hydrolase</keyword>
<dbReference type="FunFam" id="2.130.10.120:FF:000008">
    <property type="entry name" value="Prolyl oligopeptidase family protein"/>
    <property type="match status" value="1"/>
</dbReference>
<dbReference type="InterPro" id="IPR036891">
    <property type="entry name" value="Signal_recog_part_SRP54_M_sf"/>
</dbReference>
<dbReference type="SUPFAM" id="SSF47446">
    <property type="entry name" value="Signal peptide-binding domain"/>
    <property type="match status" value="1"/>
</dbReference>
<keyword evidence="2" id="KW-0645">Protease</keyword>
<evidence type="ECO:0000256" key="7">
    <source>
        <dbReference type="ARBA" id="ARBA00039290"/>
    </source>
</evidence>
<dbReference type="Pfam" id="PF02897">
    <property type="entry name" value="Peptidase_S9_N"/>
    <property type="match status" value="1"/>
</dbReference>
<keyword evidence="5" id="KW-0720">Serine protease</keyword>
<feature type="domain" description="Peptidase S9A N-terminal" evidence="14">
    <location>
        <begin position="299"/>
        <end position="736"/>
    </location>
</feature>
<evidence type="ECO:0000259" key="13">
    <source>
        <dbReference type="Pfam" id="PF00448"/>
    </source>
</evidence>
<reference evidence="17" key="1">
    <citation type="journal article" date="2016" name="Proc. Natl. Acad. Sci. U.S.A.">
        <title>Chromosome-level assembly of Arabidopsis thaliana Ler reveals the extent of translocation and inversion polymorphisms.</title>
        <authorList>
            <person name="Zapata L."/>
            <person name="Ding J."/>
            <person name="Willing E.M."/>
            <person name="Hartwig B."/>
            <person name="Bezdan D."/>
            <person name="Jiao W.B."/>
            <person name="Patel V."/>
            <person name="Velikkakam James G."/>
            <person name="Koornneef M."/>
            <person name="Ossowski S."/>
            <person name="Schneeberger K."/>
        </authorList>
    </citation>
    <scope>NUCLEOTIDE SEQUENCE [LARGE SCALE GENOMIC DNA]</scope>
    <source>
        <strain evidence="17">cv. Landsberg erecta</strain>
    </source>
</reference>
<dbReference type="FunFam" id="3.40.50.1820:FF:000365">
    <property type="entry name" value="Prolyl oligopeptidase family protein"/>
    <property type="match status" value="1"/>
</dbReference>
<dbReference type="InterPro" id="IPR002470">
    <property type="entry name" value="Peptidase_S9A"/>
</dbReference>
<dbReference type="Gene3D" id="3.40.50.300">
    <property type="entry name" value="P-loop containing nucleotide triphosphate hydrolases"/>
    <property type="match status" value="1"/>
</dbReference>
<evidence type="ECO:0000256" key="5">
    <source>
        <dbReference type="ARBA" id="ARBA00022825"/>
    </source>
</evidence>
<proteinExistence type="inferred from homology"/>
<dbReference type="GO" id="GO:0048500">
    <property type="term" value="C:signal recognition particle"/>
    <property type="evidence" value="ECO:0007669"/>
    <property type="project" value="InterPro"/>
</dbReference>
<evidence type="ECO:0000256" key="3">
    <source>
        <dbReference type="ARBA" id="ARBA00022741"/>
    </source>
</evidence>
<dbReference type="Gene3D" id="2.130.10.120">
    <property type="entry name" value="Prolyl oligopeptidase, N-terminal domain"/>
    <property type="match status" value="1"/>
</dbReference>
<dbReference type="GO" id="GO:0006614">
    <property type="term" value="P:SRP-dependent cotranslational protein targeting to membrane"/>
    <property type="evidence" value="ECO:0007669"/>
    <property type="project" value="InterPro"/>
</dbReference>
<evidence type="ECO:0000256" key="6">
    <source>
        <dbReference type="ARBA" id="ARBA00023134"/>
    </source>
</evidence>
<comment type="catalytic activity">
    <reaction evidence="10">
        <text>GTP + H2O = GDP + phosphate + H(+)</text>
        <dbReference type="Rhea" id="RHEA:19669"/>
        <dbReference type="ChEBI" id="CHEBI:15377"/>
        <dbReference type="ChEBI" id="CHEBI:15378"/>
        <dbReference type="ChEBI" id="CHEBI:37565"/>
        <dbReference type="ChEBI" id="CHEBI:43474"/>
        <dbReference type="ChEBI" id="CHEBI:58189"/>
        <dbReference type="EC" id="3.6.5.4"/>
    </reaction>
    <physiologicalReaction direction="left-to-right" evidence="10">
        <dbReference type="Rhea" id="RHEA:19670"/>
    </physiologicalReaction>
</comment>
<keyword evidence="3" id="KW-0547">Nucleotide-binding</keyword>
<gene>
    <name evidence="16" type="ordered locus">AXX17_At5g67000</name>
</gene>
<keyword evidence="6" id="KW-0342">GTP-binding</keyword>
<dbReference type="GO" id="GO:0004252">
    <property type="term" value="F:serine-type endopeptidase activity"/>
    <property type="evidence" value="ECO:0007669"/>
    <property type="project" value="InterPro"/>
</dbReference>
<feature type="compositionally biased region" description="Pro residues" evidence="11">
    <location>
        <begin position="285"/>
        <end position="299"/>
    </location>
</feature>
<evidence type="ECO:0000256" key="4">
    <source>
        <dbReference type="ARBA" id="ARBA00022801"/>
    </source>
</evidence>
<evidence type="ECO:0000256" key="9">
    <source>
        <dbReference type="ARBA" id="ARBA00045448"/>
    </source>
</evidence>
<evidence type="ECO:0000256" key="1">
    <source>
        <dbReference type="ARBA" id="ARBA00005228"/>
    </source>
</evidence>
<dbReference type="Gene3D" id="1.10.260.30">
    <property type="entry name" value="Signal recognition particle, SRP54 subunit, M-domain"/>
    <property type="match status" value="1"/>
</dbReference>
<dbReference type="Gene3D" id="3.40.50.1820">
    <property type="entry name" value="alpha/beta hydrolase"/>
    <property type="match status" value="2"/>
</dbReference>
<dbReference type="Proteomes" id="UP000078284">
    <property type="component" value="Chromosome 5"/>
</dbReference>
<evidence type="ECO:0000313" key="16">
    <source>
        <dbReference type="EMBL" id="OAO93959.1"/>
    </source>
</evidence>
<feature type="domain" description="Peptidase S9 prolyl oligopeptidase catalytic" evidence="12">
    <location>
        <begin position="838"/>
        <end position="1007"/>
    </location>
</feature>
<dbReference type="Pfam" id="PF00326">
    <property type="entry name" value="Peptidase_S9"/>
    <property type="match status" value="1"/>
</dbReference>
<feature type="domain" description="SRP54-type proteins GTP-binding" evidence="13">
    <location>
        <begin position="96"/>
        <end position="148"/>
    </location>
</feature>
<dbReference type="GO" id="GO:0005525">
    <property type="term" value="F:GTP binding"/>
    <property type="evidence" value="ECO:0007669"/>
    <property type="project" value="UniProtKB-KW"/>
</dbReference>
<dbReference type="AlphaFoldDB" id="A0A178UJP3"/>
<feature type="domain" description="Signal recognition particle SRP54 subunit M-domain" evidence="15">
    <location>
        <begin position="160"/>
        <end position="218"/>
    </location>
</feature>
<dbReference type="InterPro" id="IPR004125">
    <property type="entry name" value="Signal_recog_particle_SRP54_M"/>
</dbReference>
<dbReference type="Gene3D" id="1.20.120.140">
    <property type="entry name" value="Signal recognition particle SRP54, nucleotide-binding domain"/>
    <property type="match status" value="1"/>
</dbReference>
<evidence type="ECO:0000259" key="15">
    <source>
        <dbReference type="Pfam" id="PF02978"/>
    </source>
</evidence>
<comment type="similarity">
    <text evidence="1">Belongs to the peptidase S9A family.</text>
</comment>
<dbReference type="InterPro" id="IPR001375">
    <property type="entry name" value="Peptidase_S9_cat"/>
</dbReference>
<evidence type="ECO:0000256" key="10">
    <source>
        <dbReference type="ARBA" id="ARBA00048157"/>
    </source>
</evidence>
<dbReference type="Pfam" id="PF02978">
    <property type="entry name" value="SRP_SPB"/>
    <property type="match status" value="1"/>
</dbReference>
<dbReference type="PANTHER" id="PTHR11757">
    <property type="entry name" value="PROTEASE FAMILY S9A OLIGOPEPTIDASE"/>
    <property type="match status" value="1"/>
</dbReference>
<comment type="function">
    <text evidence="9">Serine peptidase whose precise substrate specificity remains unclear. Does not cleave peptides after a arginine or lysine residue. Regulates trans-Golgi network morphology and sorting by regulating the membrane binding of the AP-1 complex. May play a role in the regulation of synaptic vesicle exocytosis.</text>
</comment>
<comment type="caution">
    <text evidence="16">The sequence shown here is derived from an EMBL/GenBank/DDBJ whole genome shotgun (WGS) entry which is preliminary data.</text>
</comment>
<evidence type="ECO:0000256" key="11">
    <source>
        <dbReference type="SAM" id="MobiDB-lite"/>
    </source>
</evidence>
<dbReference type="InterPro" id="IPR042101">
    <property type="entry name" value="SRP54_N_sf"/>
</dbReference>
<dbReference type="InterPro" id="IPR000897">
    <property type="entry name" value="SRP54_GTPase_dom"/>
</dbReference>